<dbReference type="PANTHER" id="PTHR34136">
    <property type="match status" value="1"/>
</dbReference>
<organism evidence="3 4">
    <name type="scientific">Pontibacter cellulosilyticus</name>
    <dbReference type="NCBI Taxonomy" id="1720253"/>
    <lineage>
        <taxon>Bacteria</taxon>
        <taxon>Pseudomonadati</taxon>
        <taxon>Bacteroidota</taxon>
        <taxon>Cytophagia</taxon>
        <taxon>Cytophagales</taxon>
        <taxon>Hymenobacteraceae</taxon>
        <taxon>Pontibacter</taxon>
    </lineage>
</organism>
<keyword evidence="4" id="KW-1185">Reference proteome</keyword>
<reference evidence="3" key="1">
    <citation type="submission" date="2020-08" db="EMBL/GenBank/DDBJ databases">
        <title>Pontibacter sp. SD6 16S ribosomal RNA gene Genome sequencing and assembly.</title>
        <authorList>
            <person name="Kang M."/>
        </authorList>
    </citation>
    <scope>NUCLEOTIDE SEQUENCE</scope>
    <source>
        <strain evidence="3">SD6</strain>
    </source>
</reference>
<evidence type="ECO:0000256" key="1">
    <source>
        <dbReference type="ARBA" id="ARBA00022676"/>
    </source>
</evidence>
<evidence type="ECO:0000313" key="4">
    <source>
        <dbReference type="Proteomes" id="UP000603640"/>
    </source>
</evidence>
<protein>
    <submittedName>
        <fullName evidence="3">WecB/TagA/CpsF family glycosyltransferase</fullName>
    </submittedName>
</protein>
<proteinExistence type="predicted"/>
<dbReference type="EMBL" id="JACRVF010000001">
    <property type="protein sequence ID" value="MBC5992528.1"/>
    <property type="molecule type" value="Genomic_DNA"/>
</dbReference>
<accession>A0A923SIA0</accession>
<dbReference type="AlphaFoldDB" id="A0A923SIA0"/>
<name>A0A923SIA0_9BACT</name>
<dbReference type="NCBIfam" id="TIGR00696">
    <property type="entry name" value="wecG_tagA_cpsF"/>
    <property type="match status" value="1"/>
</dbReference>
<keyword evidence="1" id="KW-0328">Glycosyltransferase</keyword>
<sequence>MGYPIFTGSLNTLPFHQKTLVNTINQYSYCIAEGDAEFKNSLLKSDVLLPDGIGIVAASRFIKGKKIFKIAGADLHQHLLKKLAISGGRCFYLGSSEETLSKIKKRLAVDFPSVQVGTYSPPFKANFSEEDSEDMIFRVNVFKPDVLFIGMTAPKQEKWAFEHKENLDAKMICSIGAVFDFYSGRIKRPGKLWIKFGLEWLVRLVKEPKRMWKRYIYYGAVFGFYLFEHKFKQLTYKFKKSHMQHEDIRTFQNN</sequence>
<dbReference type="Proteomes" id="UP000603640">
    <property type="component" value="Unassembled WGS sequence"/>
</dbReference>
<dbReference type="PANTHER" id="PTHR34136:SF1">
    <property type="entry name" value="UDP-N-ACETYL-D-MANNOSAMINURONIC ACID TRANSFERASE"/>
    <property type="match status" value="1"/>
</dbReference>
<keyword evidence="2" id="KW-0808">Transferase</keyword>
<comment type="caution">
    <text evidence="3">The sequence shown here is derived from an EMBL/GenBank/DDBJ whole genome shotgun (WGS) entry which is preliminary data.</text>
</comment>
<dbReference type="GO" id="GO:0016758">
    <property type="term" value="F:hexosyltransferase activity"/>
    <property type="evidence" value="ECO:0007669"/>
    <property type="project" value="TreeGrafter"/>
</dbReference>
<dbReference type="CDD" id="cd06533">
    <property type="entry name" value="Glyco_transf_WecG_TagA"/>
    <property type="match status" value="1"/>
</dbReference>
<evidence type="ECO:0000256" key="2">
    <source>
        <dbReference type="ARBA" id="ARBA00022679"/>
    </source>
</evidence>
<gene>
    <name evidence="3" type="ORF">H8S84_06745</name>
</gene>
<evidence type="ECO:0000313" key="3">
    <source>
        <dbReference type="EMBL" id="MBC5992528.1"/>
    </source>
</evidence>
<dbReference type="Pfam" id="PF03808">
    <property type="entry name" value="Glyco_tran_WecG"/>
    <property type="match status" value="1"/>
</dbReference>
<dbReference type="InterPro" id="IPR004629">
    <property type="entry name" value="WecG_TagA_CpsF"/>
</dbReference>